<dbReference type="PRINTS" id="PR00455">
    <property type="entry name" value="HTHTETR"/>
</dbReference>
<comment type="caution">
    <text evidence="6">The sequence shown here is derived from an EMBL/GenBank/DDBJ whole genome shotgun (WGS) entry which is preliminary data.</text>
</comment>
<keyword evidence="2 4" id="KW-0238">DNA-binding</keyword>
<dbReference type="Proteomes" id="UP001500427">
    <property type="component" value="Unassembled WGS sequence"/>
</dbReference>
<dbReference type="SUPFAM" id="SSF46689">
    <property type="entry name" value="Homeodomain-like"/>
    <property type="match status" value="1"/>
</dbReference>
<dbReference type="InterPro" id="IPR009057">
    <property type="entry name" value="Homeodomain-like_sf"/>
</dbReference>
<accession>A0ABP9JAU9</accession>
<evidence type="ECO:0000259" key="5">
    <source>
        <dbReference type="PROSITE" id="PS50977"/>
    </source>
</evidence>
<organism evidence="6 7">
    <name type="scientific">Terrabacter aeriphilus</name>
    <dbReference type="NCBI Taxonomy" id="515662"/>
    <lineage>
        <taxon>Bacteria</taxon>
        <taxon>Bacillati</taxon>
        <taxon>Actinomycetota</taxon>
        <taxon>Actinomycetes</taxon>
        <taxon>Micrococcales</taxon>
        <taxon>Intrasporangiaceae</taxon>
        <taxon>Terrabacter</taxon>
    </lineage>
</organism>
<dbReference type="PANTHER" id="PTHR30055">
    <property type="entry name" value="HTH-TYPE TRANSCRIPTIONAL REGULATOR RUTR"/>
    <property type="match status" value="1"/>
</dbReference>
<evidence type="ECO:0000256" key="4">
    <source>
        <dbReference type="PROSITE-ProRule" id="PRU00335"/>
    </source>
</evidence>
<evidence type="ECO:0000256" key="2">
    <source>
        <dbReference type="ARBA" id="ARBA00023125"/>
    </source>
</evidence>
<dbReference type="PROSITE" id="PS50977">
    <property type="entry name" value="HTH_TETR_2"/>
    <property type="match status" value="1"/>
</dbReference>
<keyword evidence="3" id="KW-0804">Transcription</keyword>
<dbReference type="InterPro" id="IPR036271">
    <property type="entry name" value="Tet_transcr_reg_TetR-rel_C_sf"/>
</dbReference>
<dbReference type="Gene3D" id="1.10.357.10">
    <property type="entry name" value="Tetracycline Repressor, domain 2"/>
    <property type="match status" value="1"/>
</dbReference>
<dbReference type="PROSITE" id="PS01081">
    <property type="entry name" value="HTH_TETR_1"/>
    <property type="match status" value="1"/>
</dbReference>
<evidence type="ECO:0000256" key="1">
    <source>
        <dbReference type="ARBA" id="ARBA00023015"/>
    </source>
</evidence>
<evidence type="ECO:0000313" key="6">
    <source>
        <dbReference type="EMBL" id="GAA5024592.1"/>
    </source>
</evidence>
<proteinExistence type="predicted"/>
<dbReference type="RefSeq" id="WP_345507012.1">
    <property type="nucleotide sequence ID" value="NZ_BAABIW010000011.1"/>
</dbReference>
<dbReference type="Gene3D" id="1.10.10.60">
    <property type="entry name" value="Homeodomain-like"/>
    <property type="match status" value="1"/>
</dbReference>
<dbReference type="InterPro" id="IPR050109">
    <property type="entry name" value="HTH-type_TetR-like_transc_reg"/>
</dbReference>
<reference evidence="7" key="1">
    <citation type="journal article" date="2019" name="Int. J. Syst. Evol. Microbiol.">
        <title>The Global Catalogue of Microorganisms (GCM) 10K type strain sequencing project: providing services to taxonomists for standard genome sequencing and annotation.</title>
        <authorList>
            <consortium name="The Broad Institute Genomics Platform"/>
            <consortium name="The Broad Institute Genome Sequencing Center for Infectious Disease"/>
            <person name="Wu L."/>
            <person name="Ma J."/>
        </authorList>
    </citation>
    <scope>NUCLEOTIDE SEQUENCE [LARGE SCALE GENOMIC DNA]</scope>
    <source>
        <strain evidence="7">JCM 17687</strain>
    </source>
</reference>
<sequence>MALSREQVVETAVDLLRRYGLADLTMRRLGRELGVAPGALYWHVASKQELLVEVAAALLEQLPEPPADQPPAEALVGLAVALREALVQVPDGAGVVGLAYAVDPGSVRPLGSLARLVQAAGAPPTERDAVAALVLHHVLGSVAAQQDRELAGTLQPTSASASVGHLDAEAKAFEVGLSVLVRGLVASR</sequence>
<gene>
    <name evidence="6" type="primary">bioQ</name>
    <name evidence="6" type="ORF">GCM10023258_16750</name>
</gene>
<dbReference type="InterPro" id="IPR003012">
    <property type="entry name" value="Tet_transcr_reg_TetR"/>
</dbReference>
<protein>
    <submittedName>
        <fullName evidence="6">TetR family transcriptional regulator BioQ</fullName>
    </submittedName>
</protein>
<dbReference type="PANTHER" id="PTHR30055:SF151">
    <property type="entry name" value="TRANSCRIPTIONAL REGULATORY PROTEIN"/>
    <property type="match status" value="1"/>
</dbReference>
<evidence type="ECO:0000313" key="7">
    <source>
        <dbReference type="Proteomes" id="UP001500427"/>
    </source>
</evidence>
<dbReference type="InterPro" id="IPR023772">
    <property type="entry name" value="DNA-bd_HTH_TetR-type_CS"/>
</dbReference>
<dbReference type="Pfam" id="PF00440">
    <property type="entry name" value="TetR_N"/>
    <property type="match status" value="1"/>
</dbReference>
<dbReference type="EMBL" id="BAABIW010000011">
    <property type="protein sequence ID" value="GAA5024592.1"/>
    <property type="molecule type" value="Genomic_DNA"/>
</dbReference>
<feature type="domain" description="HTH tetR-type" evidence="5">
    <location>
        <begin position="2"/>
        <end position="62"/>
    </location>
</feature>
<dbReference type="PRINTS" id="PR00400">
    <property type="entry name" value="TETREPRESSOR"/>
</dbReference>
<dbReference type="InterPro" id="IPR001647">
    <property type="entry name" value="HTH_TetR"/>
</dbReference>
<keyword evidence="7" id="KW-1185">Reference proteome</keyword>
<dbReference type="SUPFAM" id="SSF48498">
    <property type="entry name" value="Tetracyclin repressor-like, C-terminal domain"/>
    <property type="match status" value="1"/>
</dbReference>
<feature type="DNA-binding region" description="H-T-H motif" evidence="4">
    <location>
        <begin position="25"/>
        <end position="44"/>
    </location>
</feature>
<evidence type="ECO:0000256" key="3">
    <source>
        <dbReference type="ARBA" id="ARBA00023163"/>
    </source>
</evidence>
<name>A0ABP9JAU9_9MICO</name>
<keyword evidence="1" id="KW-0805">Transcription regulation</keyword>